<name>A0ABR1SW29_9PEZI</name>
<evidence type="ECO:0000256" key="1">
    <source>
        <dbReference type="SAM" id="Phobius"/>
    </source>
</evidence>
<dbReference type="EMBL" id="JAQQWK010000006">
    <property type="protein sequence ID" value="KAK8038534.1"/>
    <property type="molecule type" value="Genomic_DNA"/>
</dbReference>
<comment type="caution">
    <text evidence="2">The sequence shown here is derived from an EMBL/GenBank/DDBJ whole genome shotgun (WGS) entry which is preliminary data.</text>
</comment>
<dbReference type="InterPro" id="IPR021054">
    <property type="entry name" value="Cell_wall_mannoprotein_1"/>
</dbReference>
<gene>
    <name evidence="2" type="ORF">PG993_006945</name>
</gene>
<evidence type="ECO:0000313" key="2">
    <source>
        <dbReference type="EMBL" id="KAK8038534.1"/>
    </source>
</evidence>
<keyword evidence="1" id="KW-1133">Transmembrane helix</keyword>
<feature type="transmembrane region" description="Helical" evidence="1">
    <location>
        <begin position="208"/>
        <end position="228"/>
    </location>
</feature>
<sequence length="229" mass="22728">MKYSSILPVTLLAGLGAARSSIDKRTASTTLPGAMSDVVSAARTLDHVVGGYGGGEAEDVECAINTAVVVLRHATALCHGLPSGPLSAEDAAAFQASSASLGRAGRGLVSSFADKIPAFNEARICNSVTTHVTDLDDGVAALYKASAVANTTKPFGELKDSMGECNACGVLDDALNDAPYSGVPIGLPGPNGTTGAGNYYPGPVGTNGAAAAGVSCGAVFVAAVAAFFF</sequence>
<proteinExistence type="predicted"/>
<organism evidence="2 3">
    <name type="scientific">Apiospora rasikravindrae</name>
    <dbReference type="NCBI Taxonomy" id="990691"/>
    <lineage>
        <taxon>Eukaryota</taxon>
        <taxon>Fungi</taxon>
        <taxon>Dikarya</taxon>
        <taxon>Ascomycota</taxon>
        <taxon>Pezizomycotina</taxon>
        <taxon>Sordariomycetes</taxon>
        <taxon>Xylariomycetidae</taxon>
        <taxon>Amphisphaeriales</taxon>
        <taxon>Apiosporaceae</taxon>
        <taxon>Apiospora</taxon>
    </lineage>
</organism>
<evidence type="ECO:0000313" key="3">
    <source>
        <dbReference type="Proteomes" id="UP001444661"/>
    </source>
</evidence>
<evidence type="ECO:0008006" key="4">
    <source>
        <dbReference type="Google" id="ProtNLM"/>
    </source>
</evidence>
<keyword evidence="1" id="KW-0472">Membrane</keyword>
<dbReference type="Proteomes" id="UP001444661">
    <property type="component" value="Unassembled WGS sequence"/>
</dbReference>
<keyword evidence="1" id="KW-0812">Transmembrane</keyword>
<keyword evidence="3" id="KW-1185">Reference proteome</keyword>
<accession>A0ABR1SW29</accession>
<reference evidence="2 3" key="1">
    <citation type="submission" date="2023-01" db="EMBL/GenBank/DDBJ databases">
        <title>Analysis of 21 Apiospora genomes using comparative genomics revels a genus with tremendous synthesis potential of carbohydrate active enzymes and secondary metabolites.</title>
        <authorList>
            <person name="Sorensen T."/>
        </authorList>
    </citation>
    <scope>NUCLEOTIDE SEQUENCE [LARGE SCALE GENOMIC DNA]</scope>
    <source>
        <strain evidence="2 3">CBS 33761</strain>
    </source>
</reference>
<protein>
    <recommendedName>
        <fullName evidence="4">Cell wall protein</fullName>
    </recommendedName>
</protein>
<dbReference type="Pfam" id="PF12296">
    <property type="entry name" value="HsbA"/>
    <property type="match status" value="1"/>
</dbReference>